<dbReference type="PROSITE" id="PS01125">
    <property type="entry name" value="ROK"/>
    <property type="match status" value="1"/>
</dbReference>
<evidence type="ECO:0000313" key="3">
    <source>
        <dbReference type="Proteomes" id="UP000474757"/>
    </source>
</evidence>
<dbReference type="Proteomes" id="UP000474757">
    <property type="component" value="Unassembled WGS sequence"/>
</dbReference>
<organism evidence="2 3">
    <name type="scientific">Pseudoroseicyclus tamaricis</name>
    <dbReference type="NCBI Taxonomy" id="2705421"/>
    <lineage>
        <taxon>Bacteria</taxon>
        <taxon>Pseudomonadati</taxon>
        <taxon>Pseudomonadota</taxon>
        <taxon>Alphaproteobacteria</taxon>
        <taxon>Rhodobacterales</taxon>
        <taxon>Paracoccaceae</taxon>
        <taxon>Pseudoroseicyclus</taxon>
    </lineage>
</organism>
<sequence>MAETSGRRVPALAGRDEAVLVQGLRHGPRSRGELAELTGWSRNTVAAKLARLIDEGWVHEAPEAQGERGRPTAVYRVNPRAALVLVARFDADGIGCALCTLDGRIAISEERRMPGDLTAEQTVAELDAMLGRMTETSGVPRALVRTIVIAVPGPVSGMTRTVPWSRVGVLPADLGARFGMDVVIENDANLMALGMRKEFDPGDALLFILVQTGIGAGLALPGGLHRGLAGWAGEIGHIPVAAAGETPCICGNRGCVAGIAANPALMRQFARPERPVSSVEQMERLVQEGDTQAIVALREAGRNLGEAMTGVVTGLAPDVIAVGGRIARLGDHVITGIRESLALRMPPALSSQLRFAACDDHYIRLTRGAADLALDVMVGGRAK</sequence>
<keyword evidence="3" id="KW-1185">Reference proteome</keyword>
<dbReference type="Gene3D" id="3.30.420.40">
    <property type="match status" value="2"/>
</dbReference>
<reference evidence="2 3" key="1">
    <citation type="submission" date="2020-02" db="EMBL/GenBank/DDBJ databases">
        <title>Pseudoroseicyclus tamarix, sp. nov., isolated from offshore sediment of a Tamarix chinensis forest.</title>
        <authorList>
            <person name="Gai Y."/>
        </authorList>
    </citation>
    <scope>NUCLEOTIDE SEQUENCE [LARGE SCALE GENOMIC DNA]</scope>
    <source>
        <strain evidence="2 3">CLL3-39</strain>
    </source>
</reference>
<dbReference type="InterPro" id="IPR049874">
    <property type="entry name" value="ROK_cs"/>
</dbReference>
<dbReference type="InterPro" id="IPR036390">
    <property type="entry name" value="WH_DNA-bd_sf"/>
</dbReference>
<dbReference type="PANTHER" id="PTHR18964">
    <property type="entry name" value="ROK (REPRESSOR, ORF, KINASE) FAMILY"/>
    <property type="match status" value="1"/>
</dbReference>
<dbReference type="Pfam" id="PF00480">
    <property type="entry name" value="ROK"/>
    <property type="match status" value="1"/>
</dbReference>
<dbReference type="InterPro" id="IPR043129">
    <property type="entry name" value="ATPase_NBD"/>
</dbReference>
<comment type="similarity">
    <text evidence="1">Belongs to the ROK (NagC/XylR) family.</text>
</comment>
<comment type="caution">
    <text evidence="2">The sequence shown here is derived from an EMBL/GenBank/DDBJ whole genome shotgun (WGS) entry which is preliminary data.</text>
</comment>
<proteinExistence type="inferred from homology"/>
<dbReference type="InterPro" id="IPR000600">
    <property type="entry name" value="ROK"/>
</dbReference>
<evidence type="ECO:0000256" key="1">
    <source>
        <dbReference type="ARBA" id="ARBA00006479"/>
    </source>
</evidence>
<dbReference type="InterPro" id="IPR036388">
    <property type="entry name" value="WH-like_DNA-bd_sf"/>
</dbReference>
<dbReference type="SUPFAM" id="SSF46785">
    <property type="entry name" value="Winged helix' DNA-binding domain"/>
    <property type="match status" value="1"/>
</dbReference>
<name>A0A6B2JMZ2_9RHOB</name>
<dbReference type="SUPFAM" id="SSF53067">
    <property type="entry name" value="Actin-like ATPase domain"/>
    <property type="match status" value="1"/>
</dbReference>
<dbReference type="Gene3D" id="1.10.10.10">
    <property type="entry name" value="Winged helix-like DNA-binding domain superfamily/Winged helix DNA-binding domain"/>
    <property type="match status" value="1"/>
</dbReference>
<accession>A0A6B2JMZ2</accession>
<dbReference type="PANTHER" id="PTHR18964:SF149">
    <property type="entry name" value="BIFUNCTIONAL UDP-N-ACETYLGLUCOSAMINE 2-EPIMERASE_N-ACETYLMANNOSAMINE KINASE"/>
    <property type="match status" value="1"/>
</dbReference>
<dbReference type="AlphaFoldDB" id="A0A6B2JMZ2"/>
<dbReference type="RefSeq" id="WP_163888812.1">
    <property type="nucleotide sequence ID" value="NZ_JAAFYS010000001.1"/>
</dbReference>
<gene>
    <name evidence="2" type="ORF">GZA08_00120</name>
</gene>
<dbReference type="EMBL" id="JAAGAB010000001">
    <property type="protein sequence ID" value="NDU99377.1"/>
    <property type="molecule type" value="Genomic_DNA"/>
</dbReference>
<evidence type="ECO:0000313" key="2">
    <source>
        <dbReference type="EMBL" id="NDU99377.1"/>
    </source>
</evidence>
<protein>
    <submittedName>
        <fullName evidence="2">ROK family protein</fullName>
    </submittedName>
</protein>